<dbReference type="Proteomes" id="UP001519460">
    <property type="component" value="Unassembled WGS sequence"/>
</dbReference>
<evidence type="ECO:0000313" key="2">
    <source>
        <dbReference type="Proteomes" id="UP001519460"/>
    </source>
</evidence>
<evidence type="ECO:0000313" key="1">
    <source>
        <dbReference type="EMBL" id="KAK7469921.1"/>
    </source>
</evidence>
<reference evidence="1 2" key="1">
    <citation type="journal article" date="2023" name="Sci. Data">
        <title>Genome assembly of the Korean intertidal mud-creeper Batillaria attramentaria.</title>
        <authorList>
            <person name="Patra A.K."/>
            <person name="Ho P.T."/>
            <person name="Jun S."/>
            <person name="Lee S.J."/>
            <person name="Kim Y."/>
            <person name="Won Y.J."/>
        </authorList>
    </citation>
    <scope>NUCLEOTIDE SEQUENCE [LARGE SCALE GENOMIC DNA]</scope>
    <source>
        <strain evidence="1">Wonlab-2016</strain>
    </source>
</reference>
<sequence>MALSSAHWNPLRRCPAICLRHTSSRLAALTFEVRAARAATAGEEPCTSVGRQGADLIGNLTPTVAHGWGDQRPFHPHQADWESSASLSPFSFLGTWIGM</sequence>
<name>A0ABD0JCP5_9CAEN</name>
<proteinExistence type="predicted"/>
<dbReference type="EMBL" id="JACVVK020000499">
    <property type="protein sequence ID" value="KAK7469921.1"/>
    <property type="molecule type" value="Genomic_DNA"/>
</dbReference>
<organism evidence="1 2">
    <name type="scientific">Batillaria attramentaria</name>
    <dbReference type="NCBI Taxonomy" id="370345"/>
    <lineage>
        <taxon>Eukaryota</taxon>
        <taxon>Metazoa</taxon>
        <taxon>Spiralia</taxon>
        <taxon>Lophotrochozoa</taxon>
        <taxon>Mollusca</taxon>
        <taxon>Gastropoda</taxon>
        <taxon>Caenogastropoda</taxon>
        <taxon>Sorbeoconcha</taxon>
        <taxon>Cerithioidea</taxon>
        <taxon>Batillariidae</taxon>
        <taxon>Batillaria</taxon>
    </lineage>
</organism>
<dbReference type="AlphaFoldDB" id="A0ABD0JCP5"/>
<keyword evidence="2" id="KW-1185">Reference proteome</keyword>
<protein>
    <submittedName>
        <fullName evidence="1">Uncharacterized protein</fullName>
    </submittedName>
</protein>
<accession>A0ABD0JCP5</accession>
<gene>
    <name evidence="1" type="ORF">BaRGS_00036084</name>
</gene>
<comment type="caution">
    <text evidence="1">The sequence shown here is derived from an EMBL/GenBank/DDBJ whole genome shotgun (WGS) entry which is preliminary data.</text>
</comment>